<evidence type="ECO:0000313" key="2">
    <source>
        <dbReference type="Proteomes" id="UP000772434"/>
    </source>
</evidence>
<reference evidence="1" key="1">
    <citation type="submission" date="2020-11" db="EMBL/GenBank/DDBJ databases">
        <authorList>
            <consortium name="DOE Joint Genome Institute"/>
            <person name="Ahrendt S."/>
            <person name="Riley R."/>
            <person name="Andreopoulos W."/>
            <person name="Labutti K."/>
            <person name="Pangilinan J."/>
            <person name="Ruiz-Duenas F.J."/>
            <person name="Barrasa J.M."/>
            <person name="Sanchez-Garcia M."/>
            <person name="Camarero S."/>
            <person name="Miyauchi S."/>
            <person name="Serrano A."/>
            <person name="Linde D."/>
            <person name="Babiker R."/>
            <person name="Drula E."/>
            <person name="Ayuso-Fernandez I."/>
            <person name="Pacheco R."/>
            <person name="Padilla G."/>
            <person name="Ferreira P."/>
            <person name="Barriuso J."/>
            <person name="Kellner H."/>
            <person name="Castanera R."/>
            <person name="Alfaro M."/>
            <person name="Ramirez L."/>
            <person name="Pisabarro A.G."/>
            <person name="Kuo A."/>
            <person name="Tritt A."/>
            <person name="Lipzen A."/>
            <person name="He G."/>
            <person name="Yan M."/>
            <person name="Ng V."/>
            <person name="Cullen D."/>
            <person name="Martin F."/>
            <person name="Rosso M.-N."/>
            <person name="Henrissat B."/>
            <person name="Hibbett D."/>
            <person name="Martinez A.T."/>
            <person name="Grigoriev I.V."/>
        </authorList>
    </citation>
    <scope>NUCLEOTIDE SEQUENCE</scope>
    <source>
        <strain evidence="1">AH 40177</strain>
    </source>
</reference>
<gene>
    <name evidence="1" type="ORF">BDP27DRAFT_1334679</name>
</gene>
<dbReference type="EMBL" id="JADNRY010000140">
    <property type="protein sequence ID" value="KAF9063685.1"/>
    <property type="molecule type" value="Genomic_DNA"/>
</dbReference>
<dbReference type="AlphaFoldDB" id="A0A9P5PKF6"/>
<evidence type="ECO:0000313" key="1">
    <source>
        <dbReference type="EMBL" id="KAF9063685.1"/>
    </source>
</evidence>
<comment type="caution">
    <text evidence="1">The sequence shown here is derived from an EMBL/GenBank/DDBJ whole genome shotgun (WGS) entry which is preliminary data.</text>
</comment>
<protein>
    <submittedName>
        <fullName evidence="1">Uncharacterized protein</fullName>
    </submittedName>
</protein>
<proteinExistence type="predicted"/>
<name>A0A9P5PKF6_9AGAR</name>
<keyword evidence="2" id="KW-1185">Reference proteome</keyword>
<dbReference type="Proteomes" id="UP000772434">
    <property type="component" value="Unassembled WGS sequence"/>
</dbReference>
<organism evidence="1 2">
    <name type="scientific">Rhodocollybia butyracea</name>
    <dbReference type="NCBI Taxonomy" id="206335"/>
    <lineage>
        <taxon>Eukaryota</taxon>
        <taxon>Fungi</taxon>
        <taxon>Dikarya</taxon>
        <taxon>Basidiomycota</taxon>
        <taxon>Agaricomycotina</taxon>
        <taxon>Agaricomycetes</taxon>
        <taxon>Agaricomycetidae</taxon>
        <taxon>Agaricales</taxon>
        <taxon>Marasmiineae</taxon>
        <taxon>Omphalotaceae</taxon>
        <taxon>Rhodocollybia</taxon>
    </lineage>
</organism>
<sequence>MLFFLFIFPRCSIILFSLWLDMHDSLRSFCLSCTPAQSSPIICILHITRITTFLYVEANDPRLRPNNKHANTLEFPFQYT</sequence>
<accession>A0A9P5PKF6</accession>